<evidence type="ECO:0000256" key="1">
    <source>
        <dbReference type="ARBA" id="ARBA00022528"/>
    </source>
</evidence>
<dbReference type="AlphaFoldDB" id="A0A9D4V9H1"/>
<dbReference type="OrthoDB" id="342024at2759"/>
<organism evidence="5 6">
    <name type="scientific">Adiantum capillus-veneris</name>
    <name type="common">Maidenhair fern</name>
    <dbReference type="NCBI Taxonomy" id="13818"/>
    <lineage>
        <taxon>Eukaryota</taxon>
        <taxon>Viridiplantae</taxon>
        <taxon>Streptophyta</taxon>
        <taxon>Embryophyta</taxon>
        <taxon>Tracheophyta</taxon>
        <taxon>Polypodiopsida</taxon>
        <taxon>Polypodiidae</taxon>
        <taxon>Polypodiales</taxon>
        <taxon>Pteridineae</taxon>
        <taxon>Pteridaceae</taxon>
        <taxon>Vittarioideae</taxon>
        <taxon>Adiantum</taxon>
    </lineage>
</organism>
<sequence>MGKEKTHINIVVIDHVDSTKATTIGHLIYKLGGIDKHVIERPKKEGAEMNKRFLKTYVWVLDKRKVKCESGITIDISLWKSETTKY</sequence>
<dbReference type="PANTHER" id="PTHR23115">
    <property type="entry name" value="TRANSLATION FACTOR"/>
    <property type="match status" value="1"/>
</dbReference>
<evidence type="ECO:0000313" key="5">
    <source>
        <dbReference type="EMBL" id="KAI5082244.1"/>
    </source>
</evidence>
<comment type="caution">
    <text evidence="5">The sequence shown here is derived from an EMBL/GenBank/DDBJ whole genome shotgun (WGS) entry which is preliminary data.</text>
</comment>
<name>A0A9D4V9H1_ADICA</name>
<accession>A0A9D4V9H1</accession>
<evidence type="ECO:0000313" key="6">
    <source>
        <dbReference type="Proteomes" id="UP000886520"/>
    </source>
</evidence>
<keyword evidence="3" id="KW-0342">GTP-binding</keyword>
<proteinExistence type="predicted"/>
<dbReference type="GO" id="GO:0005525">
    <property type="term" value="F:GTP binding"/>
    <property type="evidence" value="ECO:0007669"/>
    <property type="project" value="UniProtKB-KW"/>
</dbReference>
<keyword evidence="1" id="KW-0150">Chloroplast</keyword>
<dbReference type="InterPro" id="IPR050100">
    <property type="entry name" value="TRAFAC_GTPase_members"/>
</dbReference>
<gene>
    <name evidence="5" type="ORF">GOP47_0001987</name>
</gene>
<keyword evidence="1" id="KW-0934">Plastid</keyword>
<dbReference type="SUPFAM" id="SSF52540">
    <property type="entry name" value="P-loop containing nucleoside triphosphate hydrolases"/>
    <property type="match status" value="1"/>
</dbReference>
<dbReference type="Pfam" id="PF00009">
    <property type="entry name" value="GTP_EFTU"/>
    <property type="match status" value="1"/>
</dbReference>
<dbReference type="EMBL" id="JABFUD020000003">
    <property type="protein sequence ID" value="KAI5082244.1"/>
    <property type="molecule type" value="Genomic_DNA"/>
</dbReference>
<dbReference type="InterPro" id="IPR027417">
    <property type="entry name" value="P-loop_NTPase"/>
</dbReference>
<keyword evidence="6" id="KW-1185">Reference proteome</keyword>
<evidence type="ECO:0000256" key="3">
    <source>
        <dbReference type="ARBA" id="ARBA00023134"/>
    </source>
</evidence>
<dbReference type="GO" id="GO:0003924">
    <property type="term" value="F:GTPase activity"/>
    <property type="evidence" value="ECO:0007669"/>
    <property type="project" value="InterPro"/>
</dbReference>
<reference evidence="5" key="1">
    <citation type="submission" date="2021-01" db="EMBL/GenBank/DDBJ databases">
        <title>Adiantum capillus-veneris genome.</title>
        <authorList>
            <person name="Fang Y."/>
            <person name="Liao Q."/>
        </authorList>
    </citation>
    <scope>NUCLEOTIDE SEQUENCE</scope>
    <source>
        <strain evidence="5">H3</strain>
        <tissue evidence="5">Leaf</tissue>
    </source>
</reference>
<protein>
    <recommendedName>
        <fullName evidence="4">Tr-type G domain-containing protein</fullName>
    </recommendedName>
</protein>
<keyword evidence="2" id="KW-0547">Nucleotide-binding</keyword>
<dbReference type="Gene3D" id="3.40.50.300">
    <property type="entry name" value="P-loop containing nucleotide triphosphate hydrolases"/>
    <property type="match status" value="1"/>
</dbReference>
<dbReference type="InterPro" id="IPR000795">
    <property type="entry name" value="T_Tr_GTP-bd_dom"/>
</dbReference>
<evidence type="ECO:0000259" key="4">
    <source>
        <dbReference type="Pfam" id="PF00009"/>
    </source>
</evidence>
<evidence type="ECO:0000256" key="2">
    <source>
        <dbReference type="ARBA" id="ARBA00022741"/>
    </source>
</evidence>
<dbReference type="Proteomes" id="UP000886520">
    <property type="component" value="Chromosome 2"/>
</dbReference>
<feature type="domain" description="Tr-type G" evidence="4">
    <location>
        <begin position="5"/>
        <end position="86"/>
    </location>
</feature>